<dbReference type="EMBL" id="GBRH01173455">
    <property type="protein sequence ID" value="JAE24441.1"/>
    <property type="molecule type" value="Transcribed_RNA"/>
</dbReference>
<name>A0A0A9GPH3_ARUDO</name>
<organism evidence="2">
    <name type="scientific">Arundo donax</name>
    <name type="common">Giant reed</name>
    <name type="synonym">Donax arundinaceus</name>
    <dbReference type="NCBI Taxonomy" id="35708"/>
    <lineage>
        <taxon>Eukaryota</taxon>
        <taxon>Viridiplantae</taxon>
        <taxon>Streptophyta</taxon>
        <taxon>Embryophyta</taxon>
        <taxon>Tracheophyta</taxon>
        <taxon>Spermatophyta</taxon>
        <taxon>Magnoliopsida</taxon>
        <taxon>Liliopsida</taxon>
        <taxon>Poales</taxon>
        <taxon>Poaceae</taxon>
        <taxon>PACMAD clade</taxon>
        <taxon>Arundinoideae</taxon>
        <taxon>Arundineae</taxon>
        <taxon>Arundo</taxon>
    </lineage>
</organism>
<protein>
    <submittedName>
        <fullName evidence="2">Uncharacterized protein</fullName>
    </submittedName>
</protein>
<feature type="region of interest" description="Disordered" evidence="1">
    <location>
        <begin position="26"/>
        <end position="49"/>
    </location>
</feature>
<feature type="compositionally biased region" description="Basic and acidic residues" evidence="1">
    <location>
        <begin position="36"/>
        <end position="49"/>
    </location>
</feature>
<evidence type="ECO:0000256" key="1">
    <source>
        <dbReference type="SAM" id="MobiDB-lite"/>
    </source>
</evidence>
<proteinExistence type="predicted"/>
<reference evidence="2" key="1">
    <citation type="submission" date="2014-09" db="EMBL/GenBank/DDBJ databases">
        <authorList>
            <person name="Magalhaes I.L.F."/>
            <person name="Oliveira U."/>
            <person name="Santos F.R."/>
            <person name="Vidigal T.H.D.A."/>
            <person name="Brescovit A.D."/>
            <person name="Santos A.J."/>
        </authorList>
    </citation>
    <scope>NUCLEOTIDE SEQUENCE</scope>
    <source>
        <tissue evidence="2">Shoot tissue taken approximately 20 cm above the soil surface</tissue>
    </source>
</reference>
<reference evidence="2" key="2">
    <citation type="journal article" date="2015" name="Data Brief">
        <title>Shoot transcriptome of the giant reed, Arundo donax.</title>
        <authorList>
            <person name="Barrero R.A."/>
            <person name="Guerrero F.D."/>
            <person name="Moolhuijzen P."/>
            <person name="Goolsby J.A."/>
            <person name="Tidwell J."/>
            <person name="Bellgard S.E."/>
            <person name="Bellgard M.I."/>
        </authorList>
    </citation>
    <scope>NUCLEOTIDE SEQUENCE</scope>
    <source>
        <tissue evidence="2">Shoot tissue taken approximately 20 cm above the soil surface</tissue>
    </source>
</reference>
<dbReference type="AlphaFoldDB" id="A0A0A9GPH3"/>
<accession>A0A0A9GPH3</accession>
<evidence type="ECO:0000313" key="2">
    <source>
        <dbReference type="EMBL" id="JAE24441.1"/>
    </source>
</evidence>
<sequence length="49" mass="5837">MTTIFYLLTSLQKTQTKNIKECYHGQLLKKKNQPPHIKERSKEHPTRAK</sequence>